<name>A0A9X5H7L3_9FIRM</name>
<evidence type="ECO:0000313" key="1">
    <source>
        <dbReference type="EMBL" id="NDO72322.1"/>
    </source>
</evidence>
<proteinExistence type="predicted"/>
<organism evidence="1 2">
    <name type="scientific">Schaedlerella arabinosiphila</name>
    <dbReference type="NCBI Taxonomy" id="2044587"/>
    <lineage>
        <taxon>Bacteria</taxon>
        <taxon>Bacillati</taxon>
        <taxon>Bacillota</taxon>
        <taxon>Clostridia</taxon>
        <taxon>Lachnospirales</taxon>
        <taxon>Lachnospiraceae</taxon>
        <taxon>Schaedlerella</taxon>
    </lineage>
</organism>
<dbReference type="Proteomes" id="UP000474104">
    <property type="component" value="Unassembled WGS sequence"/>
</dbReference>
<comment type="caution">
    <text evidence="1">The sequence shown here is derived from an EMBL/GenBank/DDBJ whole genome shotgun (WGS) entry which is preliminary data.</text>
</comment>
<dbReference type="AlphaFoldDB" id="A0A9X5H7L3"/>
<dbReference type="Pfam" id="PF11848">
    <property type="entry name" value="DUF3368"/>
    <property type="match status" value="1"/>
</dbReference>
<sequence>MIFHGADTQKKKCRWMNSQLLIYQGNNMKSEKVICNTSPIIGLLSIGRLSLLWELFDEIILPDAVFRELCAGSSVHQKEIIEIKEYVSKGYLKIYKVKNAAMVKSMYGKLHFGELEVIVATKELGLHLAIIDEKAARKMASEFLIDTIGILGILILAKQNQLLSCVKPDIDKLRMNGYRISDELYEQLLEKAGENNE</sequence>
<dbReference type="EMBL" id="VIRB01000164">
    <property type="protein sequence ID" value="NDO72322.1"/>
    <property type="molecule type" value="Genomic_DNA"/>
</dbReference>
<accession>A0A9X5H7L3</accession>
<reference evidence="1 2" key="1">
    <citation type="submission" date="2019-07" db="EMBL/GenBank/DDBJ databases">
        <title>Draft genome sequences of 15 bacterial species constituting the stable defined intestinal microbiota of the GM15 gnotobiotic mouse model.</title>
        <authorList>
            <person name="Elie C."/>
            <person name="Mathieu A."/>
            <person name="Saliou A."/>
            <person name="Darnaud M."/>
            <person name="Leulier F."/>
            <person name="Tamellini A."/>
        </authorList>
    </citation>
    <scope>NUCLEOTIDE SEQUENCE [LARGE SCALE GENOMIC DNA]</scope>
    <source>
        <strain evidence="2">ASF 502</strain>
    </source>
</reference>
<dbReference type="PANTHER" id="PTHR39550">
    <property type="entry name" value="SLL0658 PROTEIN"/>
    <property type="match status" value="1"/>
</dbReference>
<gene>
    <name evidence="1" type="ORF">FMM80_28350</name>
</gene>
<evidence type="ECO:0000313" key="2">
    <source>
        <dbReference type="Proteomes" id="UP000474104"/>
    </source>
</evidence>
<dbReference type="PANTHER" id="PTHR39550:SF1">
    <property type="entry name" value="SLL0658 PROTEIN"/>
    <property type="match status" value="1"/>
</dbReference>
<dbReference type="InterPro" id="IPR021799">
    <property type="entry name" value="PIN-like_prokaryotic"/>
</dbReference>
<protein>
    <submittedName>
        <fullName evidence="1">DUF3368 domain-containing protein</fullName>
    </submittedName>
</protein>